<dbReference type="InterPro" id="IPR018181">
    <property type="entry name" value="Heat_shock_70_CS"/>
</dbReference>
<comment type="caution">
    <text evidence="6">The sequence shown here is derived from an EMBL/GenBank/DDBJ whole genome shotgun (WGS) entry which is preliminary data.</text>
</comment>
<keyword evidence="2 5" id="KW-0547">Nucleotide-binding</keyword>
<dbReference type="PROSITE" id="PS00297">
    <property type="entry name" value="HSP70_1"/>
    <property type="match status" value="1"/>
</dbReference>
<reference evidence="7" key="1">
    <citation type="submission" date="2017-09" db="EMBL/GenBank/DDBJ databases">
        <title>Depth-based differentiation of microbial function through sediment-hosted aquifers and enrichment of novel symbionts in the deep terrestrial subsurface.</title>
        <authorList>
            <person name="Probst A.J."/>
            <person name="Ladd B."/>
            <person name="Jarett J.K."/>
            <person name="Geller-Mcgrath D.E."/>
            <person name="Sieber C.M.K."/>
            <person name="Emerson J.B."/>
            <person name="Anantharaman K."/>
            <person name="Thomas B.C."/>
            <person name="Malmstrom R."/>
            <person name="Stieglmeier M."/>
            <person name="Klingl A."/>
            <person name="Woyke T."/>
            <person name="Ryan C.M."/>
            <person name="Banfield J.F."/>
        </authorList>
    </citation>
    <scope>NUCLEOTIDE SEQUENCE [LARGE SCALE GENOMIC DNA]</scope>
</reference>
<dbReference type="Proteomes" id="UP000229227">
    <property type="component" value="Unassembled WGS sequence"/>
</dbReference>
<dbReference type="Gene3D" id="2.60.34.10">
    <property type="entry name" value="Substrate Binding Domain Of DNAk, Chain A, domain 1"/>
    <property type="match status" value="1"/>
</dbReference>
<keyword evidence="4" id="KW-0143">Chaperone</keyword>
<dbReference type="FunFam" id="3.90.640.10:FF:000003">
    <property type="entry name" value="Molecular chaperone DnaK"/>
    <property type="match status" value="1"/>
</dbReference>
<evidence type="ECO:0000313" key="6">
    <source>
        <dbReference type="EMBL" id="PIU51751.1"/>
    </source>
</evidence>
<evidence type="ECO:0000256" key="3">
    <source>
        <dbReference type="ARBA" id="ARBA00022840"/>
    </source>
</evidence>
<dbReference type="InterPro" id="IPR013126">
    <property type="entry name" value="Hsp_70_fam"/>
</dbReference>
<feature type="non-terminal residue" evidence="6">
    <location>
        <position position="648"/>
    </location>
</feature>
<dbReference type="SUPFAM" id="SSF100920">
    <property type="entry name" value="Heat shock protein 70kD (HSP70), peptide-binding domain"/>
    <property type="match status" value="1"/>
</dbReference>
<dbReference type="GO" id="GO:0005524">
    <property type="term" value="F:ATP binding"/>
    <property type="evidence" value="ECO:0007669"/>
    <property type="project" value="UniProtKB-KW"/>
</dbReference>
<dbReference type="Gene3D" id="3.30.420.40">
    <property type="match status" value="2"/>
</dbReference>
<evidence type="ECO:0000313" key="7">
    <source>
        <dbReference type="Proteomes" id="UP000229227"/>
    </source>
</evidence>
<dbReference type="AlphaFoldDB" id="A0A2M6ZH92"/>
<dbReference type="CDD" id="cd24029">
    <property type="entry name" value="ASKHA_NBD_HSP70_DnaK_HscA_HscC"/>
    <property type="match status" value="1"/>
</dbReference>
<sequence length="648" mass="72658">MTSQNIKIGIDLGTTNSEIAVNNNGVIEIIKNRLADEYTPSVFGFDKAKNPVVGKKSYQKLYRDATKEECKNYKAEIKRLMGTPETVYFERKGVEMNAEEISAEILKSLKEDILKKYPNFNTLSAVITTPASFSTLQSEATKRAGNLAGFKQVVLLQEPIAAAISYGFMNIKDENWLIYDLGGGTFDAALISSKDGVLSVLGYNGNNWLGGKDFDGLIVDEIIVPRILEKYSIDNFNRGNDEFKSIFYRLKYFAETSKIDLSQYDKTVIEIDGIGGDDSGNEICLSINFSREEFEKLIEPMVDQTIELSKATLEESGIKNSSVNKIILVGGPTQISYIRKRLEQDLKITVDSSVDPLTVVARGACIFAISQKIQKELQDTNITKGEKGIRTLNLNYETLSSENEETISGTIKELKDSESEYYLQIQSDSGFYSSSKVKLKNGKFFETVRLEENKENLFWIYLFDKEGNSVPVEPDSFTITHGLTVSGAPLPHSIGVSVIKKDISSGFACTEVFVKYFEKGELLPLKGRMKEFATVRKLNKDESDNPLWIIVREGESDIPDRNTFVCELGIKGNDLPYDLPEKTPIEITIEINESQELFVTTYIPLIDLTLNARSTFQDETVNIEDVEIELNKQIERAKIVSENCSSEE</sequence>
<dbReference type="InterPro" id="IPR029047">
    <property type="entry name" value="HSP70_peptide-bd_sf"/>
</dbReference>
<dbReference type="InterPro" id="IPR043129">
    <property type="entry name" value="ATPase_NBD"/>
</dbReference>
<evidence type="ECO:0008006" key="8">
    <source>
        <dbReference type="Google" id="ProtNLM"/>
    </source>
</evidence>
<accession>A0A2M6ZH92</accession>
<dbReference type="PRINTS" id="PR00301">
    <property type="entry name" value="HEATSHOCK70"/>
</dbReference>
<dbReference type="PANTHER" id="PTHR19375">
    <property type="entry name" value="HEAT SHOCK PROTEIN 70KDA"/>
    <property type="match status" value="1"/>
</dbReference>
<gene>
    <name evidence="6" type="ORF">COS91_02855</name>
</gene>
<dbReference type="Gene3D" id="3.90.640.10">
    <property type="entry name" value="Actin, Chain A, domain 4"/>
    <property type="match status" value="1"/>
</dbReference>
<organism evidence="6 7">
    <name type="scientific">Candidatus Desantisbacteria bacterium CG07_land_8_20_14_0_80_39_15</name>
    <dbReference type="NCBI Taxonomy" id="1974549"/>
    <lineage>
        <taxon>Bacteria</taxon>
        <taxon>Candidatus Desantisiibacteriota</taxon>
    </lineage>
</organism>
<evidence type="ECO:0000256" key="2">
    <source>
        <dbReference type="ARBA" id="ARBA00022741"/>
    </source>
</evidence>
<dbReference type="Pfam" id="PF00012">
    <property type="entry name" value="HSP70"/>
    <property type="match status" value="1"/>
</dbReference>
<evidence type="ECO:0000256" key="4">
    <source>
        <dbReference type="ARBA" id="ARBA00023186"/>
    </source>
</evidence>
<dbReference type="SUPFAM" id="SSF53067">
    <property type="entry name" value="Actin-like ATPase domain"/>
    <property type="match status" value="2"/>
</dbReference>
<protein>
    <recommendedName>
        <fullName evidence="8">Molecular chaperone DnaK</fullName>
    </recommendedName>
</protein>
<comment type="similarity">
    <text evidence="1 5">Belongs to the heat shock protein 70 family.</text>
</comment>
<proteinExistence type="inferred from homology"/>
<dbReference type="EMBL" id="PEWN01000046">
    <property type="protein sequence ID" value="PIU51751.1"/>
    <property type="molecule type" value="Genomic_DNA"/>
</dbReference>
<dbReference type="GO" id="GO:0140662">
    <property type="term" value="F:ATP-dependent protein folding chaperone"/>
    <property type="evidence" value="ECO:0007669"/>
    <property type="project" value="InterPro"/>
</dbReference>
<evidence type="ECO:0000256" key="5">
    <source>
        <dbReference type="RuleBase" id="RU003322"/>
    </source>
</evidence>
<name>A0A2M6ZH92_9BACT</name>
<evidence type="ECO:0000256" key="1">
    <source>
        <dbReference type="ARBA" id="ARBA00007381"/>
    </source>
</evidence>
<keyword evidence="3 5" id="KW-0067">ATP-binding</keyword>